<dbReference type="InterPro" id="IPR000160">
    <property type="entry name" value="GGDEF_dom"/>
</dbReference>
<organism evidence="4 5">
    <name type="scientific">Neorhizobium turbinariae</name>
    <dbReference type="NCBI Taxonomy" id="2937795"/>
    <lineage>
        <taxon>Bacteria</taxon>
        <taxon>Pseudomonadati</taxon>
        <taxon>Pseudomonadota</taxon>
        <taxon>Alphaproteobacteria</taxon>
        <taxon>Hyphomicrobiales</taxon>
        <taxon>Rhizobiaceae</taxon>
        <taxon>Rhizobium/Agrobacterium group</taxon>
        <taxon>Neorhizobium</taxon>
    </lineage>
</organism>
<proteinExistence type="predicted"/>
<accession>A0ABT0IPA9</accession>
<dbReference type="PANTHER" id="PTHR44757:SF2">
    <property type="entry name" value="BIOFILM ARCHITECTURE MAINTENANCE PROTEIN MBAA"/>
    <property type="match status" value="1"/>
</dbReference>
<reference evidence="4 5" key="1">
    <citation type="submission" date="2022-04" db="EMBL/GenBank/DDBJ databases">
        <title>Rhizobium coralii sp. nov., isolated from coral Turbinaria peltata.</title>
        <authorList>
            <person name="Sun H."/>
        </authorList>
    </citation>
    <scope>NUCLEOTIDE SEQUENCE [LARGE SCALE GENOMIC DNA]</scope>
    <source>
        <strain evidence="4 5">NTR19</strain>
    </source>
</reference>
<evidence type="ECO:0000259" key="2">
    <source>
        <dbReference type="PROSITE" id="PS50883"/>
    </source>
</evidence>
<dbReference type="SMART" id="SM00052">
    <property type="entry name" value="EAL"/>
    <property type="match status" value="1"/>
</dbReference>
<dbReference type="Pfam" id="PF00990">
    <property type="entry name" value="GGDEF"/>
    <property type="match status" value="1"/>
</dbReference>
<dbReference type="InterPro" id="IPR029787">
    <property type="entry name" value="Nucleotide_cyclase"/>
</dbReference>
<dbReference type="Gene3D" id="3.20.20.450">
    <property type="entry name" value="EAL domain"/>
    <property type="match status" value="1"/>
</dbReference>
<dbReference type="InterPro" id="IPR001633">
    <property type="entry name" value="EAL_dom"/>
</dbReference>
<dbReference type="SUPFAM" id="SSF141868">
    <property type="entry name" value="EAL domain-like"/>
    <property type="match status" value="1"/>
</dbReference>
<dbReference type="Pfam" id="PF00563">
    <property type="entry name" value="EAL"/>
    <property type="match status" value="1"/>
</dbReference>
<protein>
    <submittedName>
        <fullName evidence="4">EAL domain-containing protein</fullName>
    </submittedName>
</protein>
<keyword evidence="5" id="KW-1185">Reference proteome</keyword>
<comment type="caution">
    <text evidence="4">The sequence shown here is derived from an EMBL/GenBank/DDBJ whole genome shotgun (WGS) entry which is preliminary data.</text>
</comment>
<dbReference type="EMBL" id="JALPRY010000008">
    <property type="protein sequence ID" value="MCK8779705.1"/>
    <property type="molecule type" value="Genomic_DNA"/>
</dbReference>
<dbReference type="PROSITE" id="PS50883">
    <property type="entry name" value="EAL"/>
    <property type="match status" value="1"/>
</dbReference>
<gene>
    <name evidence="4" type="ORF">M0654_06860</name>
</gene>
<dbReference type="CDD" id="cd01949">
    <property type="entry name" value="GGDEF"/>
    <property type="match status" value="1"/>
</dbReference>
<evidence type="ECO:0000313" key="4">
    <source>
        <dbReference type="EMBL" id="MCK8779705.1"/>
    </source>
</evidence>
<dbReference type="Proteomes" id="UP001202827">
    <property type="component" value="Unassembled WGS sequence"/>
</dbReference>
<sequence>MSSPAEKLTTGRPSEGADRSLQSVGTTLYITHGVVADVADGPTDLFGGRAVPGKPLVDLLDEAEKFGFLPGGTAASIKTALAARQSKQLLSLADGRSIMVATEFAAADDMTLHFVDVSFAVQMTLSQQRDVLTGLPNRVELLRRLNEHLASPASLPQTAVLYVDLDRFKMVNDTLGHPIGDALLKLVVERMQRLLAPKDVLARLGGDEFVILQAEGEQPHAAEVLASRIIEIVGRTYLLQGHSVQVGASVGIALAATDGKTSEELIKNADLALFKAKSAGRGTFRFFTDAMDREIQERRALEIDLRRAIIMQEMSLVYQPQFEIDGNKLVGFESLVRWSTPERGSVSPAQFIPLAEETGIIDQLGEWVLRTACKEAAGWPEPLTVSVNLSPVQFKSPKLVSIIVGALSSAGLPPSRLDLEITEGALIENTEAVLLMLNQIKAMGIKVSIDDFGTGYSSLSYLQKFPFDKIKIDQSFIRSLETNADSAAIVRAVTALGKSLGMMTIAEGVETESQLELIARDGCAQVQGYLTGRPLAADAASELISTRT</sequence>
<feature type="region of interest" description="Disordered" evidence="1">
    <location>
        <begin position="1"/>
        <end position="20"/>
    </location>
</feature>
<dbReference type="InterPro" id="IPR035919">
    <property type="entry name" value="EAL_sf"/>
</dbReference>
<dbReference type="InterPro" id="IPR043128">
    <property type="entry name" value="Rev_trsase/Diguanyl_cyclase"/>
</dbReference>
<dbReference type="InterPro" id="IPR052155">
    <property type="entry name" value="Biofilm_reg_signaling"/>
</dbReference>
<feature type="domain" description="GGDEF" evidence="3">
    <location>
        <begin position="156"/>
        <end position="289"/>
    </location>
</feature>
<dbReference type="SUPFAM" id="SSF55073">
    <property type="entry name" value="Nucleotide cyclase"/>
    <property type="match status" value="1"/>
</dbReference>
<feature type="domain" description="EAL" evidence="2">
    <location>
        <begin position="298"/>
        <end position="548"/>
    </location>
</feature>
<dbReference type="SMART" id="SM00267">
    <property type="entry name" value="GGDEF"/>
    <property type="match status" value="1"/>
</dbReference>
<dbReference type="NCBIfam" id="TIGR00254">
    <property type="entry name" value="GGDEF"/>
    <property type="match status" value="1"/>
</dbReference>
<dbReference type="RefSeq" id="WP_248682424.1">
    <property type="nucleotide sequence ID" value="NZ_JALPRY010000008.1"/>
</dbReference>
<evidence type="ECO:0000313" key="5">
    <source>
        <dbReference type="Proteomes" id="UP001202827"/>
    </source>
</evidence>
<dbReference type="CDD" id="cd01948">
    <property type="entry name" value="EAL"/>
    <property type="match status" value="1"/>
</dbReference>
<dbReference type="Gene3D" id="3.30.70.270">
    <property type="match status" value="1"/>
</dbReference>
<evidence type="ECO:0000256" key="1">
    <source>
        <dbReference type="SAM" id="MobiDB-lite"/>
    </source>
</evidence>
<name>A0ABT0IPA9_9HYPH</name>
<evidence type="ECO:0000259" key="3">
    <source>
        <dbReference type="PROSITE" id="PS50887"/>
    </source>
</evidence>
<dbReference type="PANTHER" id="PTHR44757">
    <property type="entry name" value="DIGUANYLATE CYCLASE DGCP"/>
    <property type="match status" value="1"/>
</dbReference>
<dbReference type="PROSITE" id="PS50887">
    <property type="entry name" value="GGDEF"/>
    <property type="match status" value="1"/>
</dbReference>